<keyword evidence="6" id="KW-1185">Reference proteome</keyword>
<dbReference type="NCBIfam" id="NF004196">
    <property type="entry name" value="PRK05650.1"/>
    <property type="match status" value="1"/>
</dbReference>
<dbReference type="PANTHER" id="PTHR43391:SF14">
    <property type="entry name" value="DEHYDROGENASE_REDUCTASE SDR FAMILY PROTEIN 7-LIKE"/>
    <property type="match status" value="1"/>
</dbReference>
<dbReference type="OrthoDB" id="4690547at2"/>
<evidence type="ECO:0000256" key="4">
    <source>
        <dbReference type="RuleBase" id="RU000363"/>
    </source>
</evidence>
<dbReference type="Proteomes" id="UP000000238">
    <property type="component" value="Chromosome"/>
</dbReference>
<dbReference type="InterPro" id="IPR036291">
    <property type="entry name" value="NAD(P)-bd_dom_sf"/>
</dbReference>
<organism evidence="5 6">
    <name type="scientific">Hahella chejuensis (strain KCTC 2396)</name>
    <dbReference type="NCBI Taxonomy" id="349521"/>
    <lineage>
        <taxon>Bacteria</taxon>
        <taxon>Pseudomonadati</taxon>
        <taxon>Pseudomonadota</taxon>
        <taxon>Gammaproteobacteria</taxon>
        <taxon>Oceanospirillales</taxon>
        <taxon>Hahellaceae</taxon>
        <taxon>Hahella</taxon>
    </lineage>
</organism>
<dbReference type="AlphaFoldDB" id="Q2S7V4"/>
<dbReference type="PRINTS" id="PR00080">
    <property type="entry name" value="SDRFAMILY"/>
</dbReference>
<dbReference type="KEGG" id="hch:HCH_06637"/>
<dbReference type="EMBL" id="CP000155">
    <property type="protein sequence ID" value="ABC33270.1"/>
    <property type="molecule type" value="Genomic_DNA"/>
</dbReference>
<evidence type="ECO:0000256" key="3">
    <source>
        <dbReference type="ARBA" id="ARBA00023002"/>
    </source>
</evidence>
<keyword evidence="2" id="KW-0521">NADP</keyword>
<keyword evidence="3" id="KW-0560">Oxidoreductase</keyword>
<comment type="similarity">
    <text evidence="1 4">Belongs to the short-chain dehydrogenases/reductases (SDR) family.</text>
</comment>
<dbReference type="HOGENOM" id="CLU_010194_2_1_6"/>
<gene>
    <name evidence="5" type="ordered locus">HCH_06637</name>
</gene>
<dbReference type="PRINTS" id="PR00081">
    <property type="entry name" value="GDHRDH"/>
</dbReference>
<evidence type="ECO:0000256" key="2">
    <source>
        <dbReference type="ARBA" id="ARBA00022857"/>
    </source>
</evidence>
<dbReference type="STRING" id="349521.HCH_06637"/>
<dbReference type="GO" id="GO:0016491">
    <property type="term" value="F:oxidoreductase activity"/>
    <property type="evidence" value="ECO:0007669"/>
    <property type="project" value="UniProtKB-KW"/>
</dbReference>
<dbReference type="FunFam" id="3.40.50.720:FF:000084">
    <property type="entry name" value="Short-chain dehydrogenase reductase"/>
    <property type="match status" value="1"/>
</dbReference>
<dbReference type="SUPFAM" id="SSF51735">
    <property type="entry name" value="NAD(P)-binding Rossmann-fold domains"/>
    <property type="match status" value="1"/>
</dbReference>
<evidence type="ECO:0000313" key="6">
    <source>
        <dbReference type="Proteomes" id="UP000000238"/>
    </source>
</evidence>
<protein>
    <submittedName>
        <fullName evidence="5">Short-chain alcohol dehydrogenase-like protein</fullName>
    </submittedName>
</protein>
<dbReference type="RefSeq" id="WP_011400322.1">
    <property type="nucleotide sequence ID" value="NC_007645.1"/>
</dbReference>
<evidence type="ECO:0000313" key="5">
    <source>
        <dbReference type="EMBL" id="ABC33270.1"/>
    </source>
</evidence>
<dbReference type="CDD" id="cd05233">
    <property type="entry name" value="SDR_c"/>
    <property type="match status" value="1"/>
</dbReference>
<evidence type="ECO:0000256" key="1">
    <source>
        <dbReference type="ARBA" id="ARBA00006484"/>
    </source>
</evidence>
<dbReference type="Pfam" id="PF00106">
    <property type="entry name" value="adh_short"/>
    <property type="match status" value="1"/>
</dbReference>
<proteinExistence type="inferred from homology"/>
<accession>Q2S7V4</accession>
<name>Q2S7V4_HAHCH</name>
<dbReference type="eggNOG" id="COG4221">
    <property type="taxonomic scope" value="Bacteria"/>
</dbReference>
<dbReference type="InterPro" id="IPR002347">
    <property type="entry name" value="SDR_fam"/>
</dbReference>
<dbReference type="Gene3D" id="3.40.50.720">
    <property type="entry name" value="NAD(P)-binding Rossmann-like Domain"/>
    <property type="match status" value="1"/>
</dbReference>
<reference evidence="5 6" key="1">
    <citation type="journal article" date="2005" name="Nucleic Acids Res.">
        <title>Genomic blueprint of Hahella chejuensis, a marine microbe producing an algicidal agent.</title>
        <authorList>
            <person name="Jeong H."/>
            <person name="Yim J.H."/>
            <person name="Lee C."/>
            <person name="Choi S.-H."/>
            <person name="Park Y.K."/>
            <person name="Yoon S.H."/>
            <person name="Hur C.-G."/>
            <person name="Kang H.-Y."/>
            <person name="Kim D."/>
            <person name="Lee H.H."/>
            <person name="Park K.H."/>
            <person name="Park S.-H."/>
            <person name="Park H.-S."/>
            <person name="Lee H.K."/>
            <person name="Oh T.K."/>
            <person name="Kim J.F."/>
        </authorList>
    </citation>
    <scope>NUCLEOTIDE SEQUENCE [LARGE SCALE GENOMIC DNA]</scope>
    <source>
        <strain evidence="5 6">KCTC 2396</strain>
    </source>
</reference>
<dbReference type="PANTHER" id="PTHR43391">
    <property type="entry name" value="RETINOL DEHYDROGENASE-RELATED"/>
    <property type="match status" value="1"/>
</dbReference>
<sequence length="288" mass="31480">MHRFPEKRVAITGAASGLGLATARHFLSRGWRVAFADVQDETGSAIVASLGLPENRAFYQHVDVTKVRDIQAWRRKIVETWGGLDILINNAGVAAHGGIGEAPLEDWEWVIDIDLMGVVRGCKEFAPLFKRQRSGQIVNIASMAGLVHAPEMGSYNAAKAGVVALSETLVGELSPFGVGVNVVCPGFFSTGLASTARSPNPNLKETMEKLFAGSKLSAADVAERLYDGVEKQHFYILPHANYRLLWWLKRYAPAVYLRSMKTLGRRFLAKKQECESAPEDAEKGRAVG</sequence>